<sequence>MGGRPRRPDLDLPPETRRHLLGRLAVRRISGEVLPGPHHGRRLDQRPEGPVRADPERRGRRSGDHPHPPVAADGHPALCSGLGRRGDGFAEQRGHQRRHAGRHRPVQAAELAARQPADPDPPRRLLGSDAPSEHRRLPLHQRSNRRLRRRQRGRRGTPSPTILRPRTSPSSSATRASASSSAPPKARSFWGSTTTRRRSTTCGCAAPCPTPSTATP</sequence>
<dbReference type="KEGG" id="bvy:NCTC9239_00944"/>
<proteinExistence type="predicted"/>
<feature type="region of interest" description="Disordered" evidence="1">
    <location>
        <begin position="27"/>
        <end position="216"/>
    </location>
</feature>
<dbReference type="Proteomes" id="UP000309952">
    <property type="component" value="Chromosome"/>
</dbReference>
<feature type="compositionally biased region" description="Basic and acidic residues" evidence="1">
    <location>
        <begin position="84"/>
        <end position="94"/>
    </location>
</feature>
<reference evidence="2 3" key="1">
    <citation type="submission" date="2019-04" db="EMBL/GenBank/DDBJ databases">
        <authorList>
            <consortium name="Pathogen Informatics"/>
        </authorList>
    </citation>
    <scope>NUCLEOTIDE SEQUENCE [LARGE SCALE GENOMIC DNA]</scope>
    <source>
        <strain evidence="2 3">NCTC9239</strain>
    </source>
</reference>
<dbReference type="AlphaFoldDB" id="A0A4P1JZB1"/>
<accession>A0A4P1JZB1</accession>
<evidence type="ECO:0000256" key="1">
    <source>
        <dbReference type="SAM" id="MobiDB-lite"/>
    </source>
</evidence>
<organism evidence="2 3">
    <name type="scientific">Brevundimonas vancanneytii</name>
    <dbReference type="NCBI Taxonomy" id="1325724"/>
    <lineage>
        <taxon>Bacteria</taxon>
        <taxon>Pseudomonadati</taxon>
        <taxon>Pseudomonadota</taxon>
        <taxon>Alphaproteobacteria</taxon>
        <taxon>Caulobacterales</taxon>
        <taxon>Caulobacteraceae</taxon>
        <taxon>Brevundimonas</taxon>
    </lineage>
</organism>
<feature type="compositionally biased region" description="Low complexity" evidence="1">
    <location>
        <begin position="164"/>
        <end position="216"/>
    </location>
</feature>
<protein>
    <submittedName>
        <fullName evidence="2">Uncharacterized protein</fullName>
    </submittedName>
</protein>
<gene>
    <name evidence="2" type="ORF">NCTC9239_00944</name>
</gene>
<keyword evidence="3" id="KW-1185">Reference proteome</keyword>
<feature type="compositionally biased region" description="Basic and acidic residues" evidence="1">
    <location>
        <begin position="42"/>
        <end position="67"/>
    </location>
</feature>
<evidence type="ECO:0000313" key="3">
    <source>
        <dbReference type="Proteomes" id="UP000309952"/>
    </source>
</evidence>
<name>A0A4P1JZB1_9CAUL</name>
<dbReference type="EMBL" id="LR588407">
    <property type="protein sequence ID" value="VTO13114.1"/>
    <property type="molecule type" value="Genomic_DNA"/>
</dbReference>
<evidence type="ECO:0000313" key="2">
    <source>
        <dbReference type="EMBL" id="VTO13114.1"/>
    </source>
</evidence>
<feature type="compositionally biased region" description="Basic residues" evidence="1">
    <location>
        <begin position="95"/>
        <end position="105"/>
    </location>
</feature>
<feature type="compositionally biased region" description="Basic residues" evidence="1">
    <location>
        <begin position="137"/>
        <end position="155"/>
    </location>
</feature>